<gene>
    <name evidence="1" type="ORF">C4N22_04690</name>
</gene>
<evidence type="ECO:0000313" key="2">
    <source>
        <dbReference type="Proteomes" id="UP000250583"/>
    </source>
</evidence>
<comment type="caution">
    <text evidence="1">The sequence shown here is derived from an EMBL/GenBank/DDBJ whole genome shotgun (WGS) entry which is preliminary data.</text>
</comment>
<dbReference type="EMBL" id="PRLE01000002">
    <property type="protein sequence ID" value="RAW60201.1"/>
    <property type="molecule type" value="Genomic_DNA"/>
</dbReference>
<sequence>MSNEYLSDKMHEVQLEYKELLQGLKDIVHSNDFQYVMDEIGLFWYRKRNYVKLFLQYIPTGSNAYFLAGGTYLDIDYNEHYPFSTLGSIHIVDDPLAKFSETIKNSISDSVYNLLKKEILSSYYDDLNILENFSSEFILLPITCFGLEQPIPKESGEKALLSFFKDSITADQLFSVKNFSELDAMIHDEAKRFIVFSDNDNPSDSFETKVTNYFNHYGSPLDGSNTPLAQKAVFALLQDTLQALHISLIAVTYNLVPYIRSRVVRNYVTFFSPYFEQSPFFKNLFVKSLYASLFYHLYDSETIANKVDFKTYYQKIHSSPCLDFIYQDYSNSILDSDLSKQIQNTAIADVKRISDMFS</sequence>
<protein>
    <submittedName>
        <fullName evidence="1">Uncharacterized protein</fullName>
    </submittedName>
</protein>
<organism evidence="1 2">
    <name type="scientific">Faecalibacterium prausnitzii</name>
    <dbReference type="NCBI Taxonomy" id="853"/>
    <lineage>
        <taxon>Bacteria</taxon>
        <taxon>Bacillati</taxon>
        <taxon>Bacillota</taxon>
        <taxon>Clostridia</taxon>
        <taxon>Eubacteriales</taxon>
        <taxon>Oscillospiraceae</taxon>
        <taxon>Faecalibacterium</taxon>
    </lineage>
</organism>
<evidence type="ECO:0000313" key="1">
    <source>
        <dbReference type="EMBL" id="RAW60201.1"/>
    </source>
</evidence>
<dbReference type="OrthoDB" id="2080957at2"/>
<dbReference type="RefSeq" id="WP_112148152.1">
    <property type="nucleotide sequence ID" value="NZ_PRLE01000002.1"/>
</dbReference>
<name>A0A329UDC5_9FIRM</name>
<accession>A0A329UDC5</accession>
<reference evidence="1 2" key="1">
    <citation type="submission" date="2018-02" db="EMBL/GenBank/DDBJ databases">
        <title>Complete genome sequencing of Faecalibacterium prausnitzii strains isolated from the human gut.</title>
        <authorList>
            <person name="Fitzgerald B.C."/>
            <person name="Shkoporov A.N."/>
            <person name="Ross P.R."/>
            <person name="Hill C."/>
        </authorList>
    </citation>
    <scope>NUCLEOTIDE SEQUENCE [LARGE SCALE GENOMIC DNA]</scope>
    <source>
        <strain evidence="1 2">APC923/61-1</strain>
    </source>
</reference>
<dbReference type="AlphaFoldDB" id="A0A329UDC5"/>
<proteinExistence type="predicted"/>
<dbReference type="Proteomes" id="UP000250583">
    <property type="component" value="Unassembled WGS sequence"/>
</dbReference>